<dbReference type="SUPFAM" id="SSF56112">
    <property type="entry name" value="Protein kinase-like (PK-like)"/>
    <property type="match status" value="1"/>
</dbReference>
<feature type="region of interest" description="Disordered" evidence="7">
    <location>
        <begin position="54"/>
        <end position="92"/>
    </location>
</feature>
<organism evidence="9 10">
    <name type="scientific">Penicillium nalgiovense</name>
    <dbReference type="NCBI Taxonomy" id="60175"/>
    <lineage>
        <taxon>Eukaryota</taxon>
        <taxon>Fungi</taxon>
        <taxon>Dikarya</taxon>
        <taxon>Ascomycota</taxon>
        <taxon>Pezizomycotina</taxon>
        <taxon>Eurotiomycetes</taxon>
        <taxon>Eurotiomycetidae</taxon>
        <taxon>Eurotiales</taxon>
        <taxon>Aspergillaceae</taxon>
        <taxon>Penicillium</taxon>
    </lineage>
</organism>
<evidence type="ECO:0000256" key="2">
    <source>
        <dbReference type="ARBA" id="ARBA00005543"/>
    </source>
</evidence>
<evidence type="ECO:0000313" key="9">
    <source>
        <dbReference type="EMBL" id="OQE67173.1"/>
    </source>
</evidence>
<dbReference type="PANTHER" id="PTHR36091">
    <property type="entry name" value="ALTERED INHERITANCE OF MITOCHONDRIA PROTEIN 9, MITOCHONDRIAL"/>
    <property type="match status" value="1"/>
</dbReference>
<feature type="region of interest" description="Disordered" evidence="7">
    <location>
        <begin position="1"/>
        <end position="22"/>
    </location>
</feature>
<dbReference type="Gene3D" id="3.90.1200.10">
    <property type="match status" value="1"/>
</dbReference>
<feature type="compositionally biased region" description="Polar residues" evidence="7">
    <location>
        <begin position="10"/>
        <end position="22"/>
    </location>
</feature>
<accession>A0A1V6WWB7</accession>
<dbReference type="InterPro" id="IPR011009">
    <property type="entry name" value="Kinase-like_dom_sf"/>
</dbReference>
<evidence type="ECO:0000313" key="10">
    <source>
        <dbReference type="Proteomes" id="UP000191691"/>
    </source>
</evidence>
<dbReference type="STRING" id="60175.A0A1V6WWB7"/>
<reference evidence="10" key="1">
    <citation type="journal article" date="2017" name="Nat. Microbiol.">
        <title>Global analysis of biosynthetic gene clusters reveals vast potential of secondary metabolite production in Penicillium species.</title>
        <authorList>
            <person name="Nielsen J.C."/>
            <person name="Grijseels S."/>
            <person name="Prigent S."/>
            <person name="Ji B."/>
            <person name="Dainat J."/>
            <person name="Nielsen K.F."/>
            <person name="Frisvad J.C."/>
            <person name="Workman M."/>
            <person name="Nielsen J."/>
        </authorList>
    </citation>
    <scope>NUCLEOTIDE SEQUENCE [LARGE SCALE GENOMIC DNA]</scope>
    <source>
        <strain evidence="10">IBT 13039</strain>
    </source>
</reference>
<evidence type="ECO:0000256" key="7">
    <source>
        <dbReference type="SAM" id="MobiDB-lite"/>
    </source>
</evidence>
<evidence type="ECO:0000256" key="1">
    <source>
        <dbReference type="ARBA" id="ARBA00004173"/>
    </source>
</evidence>
<protein>
    <recommendedName>
        <fullName evidence="3">Altered inheritance of mitochondria protein 9, mitochondrial</fullName>
    </recommendedName>
    <alternativeName>
        <fullName evidence="6">Found in mitochondrial proteome protein 29</fullName>
    </alternativeName>
</protein>
<keyword evidence="10" id="KW-1185">Reference proteome</keyword>
<feature type="compositionally biased region" description="Polar residues" evidence="7">
    <location>
        <begin position="59"/>
        <end position="78"/>
    </location>
</feature>
<keyword evidence="4" id="KW-0809">Transit peptide</keyword>
<dbReference type="GO" id="GO:0005739">
    <property type="term" value="C:mitochondrion"/>
    <property type="evidence" value="ECO:0007669"/>
    <property type="project" value="UniProtKB-SubCell"/>
</dbReference>
<evidence type="ECO:0000259" key="8">
    <source>
        <dbReference type="Pfam" id="PF01636"/>
    </source>
</evidence>
<dbReference type="Pfam" id="PF01636">
    <property type="entry name" value="APH"/>
    <property type="match status" value="1"/>
</dbReference>
<comment type="subcellular location">
    <subcellularLocation>
        <location evidence="1">Mitochondrion</location>
    </subcellularLocation>
</comment>
<dbReference type="InterPro" id="IPR002575">
    <property type="entry name" value="Aminoglycoside_PTrfase"/>
</dbReference>
<gene>
    <name evidence="9" type="ORF">PENNAL_c0178G04445</name>
</gene>
<dbReference type="AlphaFoldDB" id="A0A1V6WWB7"/>
<proteinExistence type="inferred from homology"/>
<comment type="similarity">
    <text evidence="2">Belongs to the AIM9 family.</text>
</comment>
<dbReference type="Proteomes" id="UP000191691">
    <property type="component" value="Unassembled WGS sequence"/>
</dbReference>
<keyword evidence="5" id="KW-0496">Mitochondrion</keyword>
<evidence type="ECO:0000256" key="4">
    <source>
        <dbReference type="ARBA" id="ARBA00022946"/>
    </source>
</evidence>
<dbReference type="OMA" id="RLFHYCF"/>
<dbReference type="PANTHER" id="PTHR36091:SF1">
    <property type="entry name" value="ALTERED INHERITANCE OF MITOCHONDRIA PROTEIN 9, MITOCHONDRIAL"/>
    <property type="match status" value="1"/>
</dbReference>
<evidence type="ECO:0000256" key="3">
    <source>
        <dbReference type="ARBA" id="ARBA00016197"/>
    </source>
</evidence>
<evidence type="ECO:0000256" key="6">
    <source>
        <dbReference type="ARBA" id="ARBA00031849"/>
    </source>
</evidence>
<evidence type="ECO:0000256" key="5">
    <source>
        <dbReference type="ARBA" id="ARBA00023128"/>
    </source>
</evidence>
<feature type="domain" description="Aminoglycoside phosphotransferase" evidence="8">
    <location>
        <begin position="142"/>
        <end position="404"/>
    </location>
</feature>
<dbReference type="InterPro" id="IPR051035">
    <property type="entry name" value="Mito_inheritance_9"/>
</dbReference>
<sequence length="601" mass="68091">MTGQGGASPPISSSSVADNLENGDQQSDMFRVLRRLGVPSSTIQHCRFRCPSRPLSEMGNKNSAPSPHTWLDSTSPGTDLQELSRRHDPQSYSGGRWLNRDELERNSRHVMFDFSALCERAVHTCPGATRVLKYEKREGGFNKVFLLTMDNGLCVVARVPTGIAGPPRLTTNSEVATITYLQSKMSLPIPKILDWNDNPSNRTGTEYIIQEHVAGVQLHQQWHKMNPEQHMLCTKALSLTMKKMASIDFPAYGSLYFADAPLDSDSKIPFEQGFCVGPHCSPVFWNRNPGEHELYRGPSPNCGPWRDLTSYCRGLIDTGFSRLPKEAVNDRKLLPYQGSIQDHIRILKTSREVIQKLIEDKRIQDAATPALLHPDFHKRNIYVSAEEPTVITGLIDWQSTSIEPAFIYANETPDFAALPRIPEEDRLENEQNETEISGQKERELKDASVCYQTYDVVMTALVPKLRPARLLDPTLFRLFHYCHTTWRDSAVAVRQELIELSARWVELGLEGSCPYSPTEAELKQHARDYEDFEAVQALKSWLRDNLDTNSDGWIPNDAWDTARVAHRAAYDEWIQTAKEAESRGEDMTVAKADKMWPFDAR</sequence>
<dbReference type="EMBL" id="MOOB01000178">
    <property type="protein sequence ID" value="OQE67173.1"/>
    <property type="molecule type" value="Genomic_DNA"/>
</dbReference>
<name>A0A1V6WWB7_PENNA</name>
<comment type="caution">
    <text evidence="9">The sequence shown here is derived from an EMBL/GenBank/DDBJ whole genome shotgun (WGS) entry which is preliminary data.</text>
</comment>